<organism evidence="1">
    <name type="scientific">Arundo donax</name>
    <name type="common">Giant reed</name>
    <name type="synonym">Donax arundinaceus</name>
    <dbReference type="NCBI Taxonomy" id="35708"/>
    <lineage>
        <taxon>Eukaryota</taxon>
        <taxon>Viridiplantae</taxon>
        <taxon>Streptophyta</taxon>
        <taxon>Embryophyta</taxon>
        <taxon>Tracheophyta</taxon>
        <taxon>Spermatophyta</taxon>
        <taxon>Magnoliopsida</taxon>
        <taxon>Liliopsida</taxon>
        <taxon>Poales</taxon>
        <taxon>Poaceae</taxon>
        <taxon>PACMAD clade</taxon>
        <taxon>Arundinoideae</taxon>
        <taxon>Arundineae</taxon>
        <taxon>Arundo</taxon>
    </lineage>
</organism>
<proteinExistence type="predicted"/>
<reference evidence="1" key="1">
    <citation type="submission" date="2014-09" db="EMBL/GenBank/DDBJ databases">
        <authorList>
            <person name="Magalhaes I.L.F."/>
            <person name="Oliveira U."/>
            <person name="Santos F.R."/>
            <person name="Vidigal T.H.D.A."/>
            <person name="Brescovit A.D."/>
            <person name="Santos A.J."/>
        </authorList>
    </citation>
    <scope>NUCLEOTIDE SEQUENCE</scope>
    <source>
        <tissue evidence="1">Shoot tissue taken approximately 20 cm above the soil surface</tissue>
    </source>
</reference>
<dbReference type="EMBL" id="GBRH01271718">
    <property type="protein sequence ID" value="JAD26177.1"/>
    <property type="molecule type" value="Transcribed_RNA"/>
</dbReference>
<protein>
    <submittedName>
        <fullName evidence="1">Uncharacterized protein</fullName>
    </submittedName>
</protein>
<reference evidence="1" key="2">
    <citation type="journal article" date="2015" name="Data Brief">
        <title>Shoot transcriptome of the giant reed, Arundo donax.</title>
        <authorList>
            <person name="Barrero R.A."/>
            <person name="Guerrero F.D."/>
            <person name="Moolhuijzen P."/>
            <person name="Goolsby J.A."/>
            <person name="Tidwell J."/>
            <person name="Bellgard S.E."/>
            <person name="Bellgard M.I."/>
        </authorList>
    </citation>
    <scope>NUCLEOTIDE SEQUENCE</scope>
    <source>
        <tissue evidence="1">Shoot tissue taken approximately 20 cm above the soil surface</tissue>
    </source>
</reference>
<sequence length="28" mass="3231">MGCSEIIYRYAYVPFYNGGAFSSYKQSK</sequence>
<dbReference type="AlphaFoldDB" id="A0A0A8YU89"/>
<evidence type="ECO:0000313" key="1">
    <source>
        <dbReference type="EMBL" id="JAD26177.1"/>
    </source>
</evidence>
<name>A0A0A8YU89_ARUDO</name>
<accession>A0A0A8YU89</accession>